<dbReference type="EMBL" id="DF973842">
    <property type="protein sequence ID" value="GAU41056.1"/>
    <property type="molecule type" value="Genomic_DNA"/>
</dbReference>
<accession>A0A2Z6NBF4</accession>
<dbReference type="PANTHER" id="PTHR46890:SF48">
    <property type="entry name" value="RNA-DIRECTED DNA POLYMERASE"/>
    <property type="match status" value="1"/>
</dbReference>
<organism evidence="3 4">
    <name type="scientific">Trifolium subterraneum</name>
    <name type="common">Subterranean clover</name>
    <dbReference type="NCBI Taxonomy" id="3900"/>
    <lineage>
        <taxon>Eukaryota</taxon>
        <taxon>Viridiplantae</taxon>
        <taxon>Streptophyta</taxon>
        <taxon>Embryophyta</taxon>
        <taxon>Tracheophyta</taxon>
        <taxon>Spermatophyta</taxon>
        <taxon>Magnoliopsida</taxon>
        <taxon>eudicotyledons</taxon>
        <taxon>Gunneridae</taxon>
        <taxon>Pentapetalae</taxon>
        <taxon>rosids</taxon>
        <taxon>fabids</taxon>
        <taxon>Fabales</taxon>
        <taxon>Fabaceae</taxon>
        <taxon>Papilionoideae</taxon>
        <taxon>50 kb inversion clade</taxon>
        <taxon>NPAAA clade</taxon>
        <taxon>Hologalegina</taxon>
        <taxon>IRL clade</taxon>
        <taxon>Trifolieae</taxon>
        <taxon>Trifolium</taxon>
    </lineage>
</organism>
<dbReference type="InterPro" id="IPR000477">
    <property type="entry name" value="RT_dom"/>
</dbReference>
<evidence type="ECO:0000259" key="2">
    <source>
        <dbReference type="Pfam" id="PF13966"/>
    </source>
</evidence>
<dbReference type="Pfam" id="PF13966">
    <property type="entry name" value="zf-RVT"/>
    <property type="match status" value="1"/>
</dbReference>
<reference evidence="4" key="1">
    <citation type="journal article" date="2017" name="Front. Plant Sci.">
        <title>Climate Clever Clovers: New Paradigm to Reduce the Environmental Footprint of Ruminants by Breeding Low Methanogenic Forages Utilizing Haplotype Variation.</title>
        <authorList>
            <person name="Kaur P."/>
            <person name="Appels R."/>
            <person name="Bayer P.E."/>
            <person name="Keeble-Gagnere G."/>
            <person name="Wang J."/>
            <person name="Hirakawa H."/>
            <person name="Shirasawa K."/>
            <person name="Vercoe P."/>
            <person name="Stefanova K."/>
            <person name="Durmic Z."/>
            <person name="Nichols P."/>
            <person name="Revell C."/>
            <person name="Isobe S.N."/>
            <person name="Edwards D."/>
            <person name="Erskine W."/>
        </authorList>
    </citation>
    <scope>NUCLEOTIDE SEQUENCE [LARGE SCALE GENOMIC DNA]</scope>
    <source>
        <strain evidence="4">cv. Daliak</strain>
    </source>
</reference>
<protein>
    <recommendedName>
        <fullName evidence="5">Reverse transcriptase domain-containing protein</fullName>
    </recommendedName>
</protein>
<feature type="domain" description="Reverse transcriptase zinc-binding" evidence="2">
    <location>
        <begin position="463"/>
        <end position="551"/>
    </location>
</feature>
<evidence type="ECO:0000259" key="1">
    <source>
        <dbReference type="Pfam" id="PF00078"/>
    </source>
</evidence>
<dbReference type="Proteomes" id="UP000242715">
    <property type="component" value="Unassembled WGS sequence"/>
</dbReference>
<evidence type="ECO:0000313" key="4">
    <source>
        <dbReference type="Proteomes" id="UP000242715"/>
    </source>
</evidence>
<dbReference type="Pfam" id="PF00078">
    <property type="entry name" value="RVT_1"/>
    <property type="match status" value="1"/>
</dbReference>
<evidence type="ECO:0000313" key="3">
    <source>
        <dbReference type="EMBL" id="GAU41056.1"/>
    </source>
</evidence>
<dbReference type="InterPro" id="IPR052343">
    <property type="entry name" value="Retrotransposon-Effector_Assoc"/>
</dbReference>
<gene>
    <name evidence="3" type="ORF">TSUD_374110</name>
</gene>
<dbReference type="PANTHER" id="PTHR46890">
    <property type="entry name" value="NON-LTR RETROLELEMENT REVERSE TRANSCRIPTASE-LIKE PROTEIN-RELATED"/>
    <property type="match status" value="1"/>
</dbReference>
<feature type="domain" description="Reverse transcriptase" evidence="1">
    <location>
        <begin position="224"/>
        <end position="321"/>
    </location>
</feature>
<keyword evidence="4" id="KW-1185">Reference proteome</keyword>
<dbReference type="InterPro" id="IPR026960">
    <property type="entry name" value="RVT-Znf"/>
</dbReference>
<dbReference type="OrthoDB" id="1938551at2759"/>
<name>A0A2Z6NBF4_TRISU</name>
<dbReference type="CDD" id="cd01650">
    <property type="entry name" value="RT_nLTR_like"/>
    <property type="match status" value="1"/>
</dbReference>
<evidence type="ECO:0008006" key="5">
    <source>
        <dbReference type="Google" id="ProtNLM"/>
    </source>
</evidence>
<proteinExistence type="predicted"/>
<sequence>MSLHYKKSLFKLKEFNVFQNLPNRIDSLKVRLSTLEVKVEEEVLSEAELEELHEITFNIYSLSRTSASISWQQYRSLCLKEGDANSKYFHSVIASRRRGNAISSIQVDGVTTEGVQHIRQAVFTHFASHFKAIGVDRPRVDNLQFKTLTPQEGGSLTKPFLLEEVKTEVWDCDSYKSPGPDGINFGFIKDFWPELQADIMRFNAEFHRNGKLTKGLNSTFIALIPKVDSPQLLNDFRPISLVGSLYKILAKVLANRLRLVMGSVISESQTAFVKDRQILDGILIANEVVDEAHRTKKELMLFKVDFEKAYDSVDWGYLDAENGGLGVRRLGEFNIALLGKWCWRMLEDKGGLWFRVLVARYGVARGRVREGGRSGSSWWREIVRIHDGVDGGGVELAVNKSSNVAEMFSLGWGNGGEAWEWRRQLWAWEEEMVGEFQVLLHDFILQAQSPDSWIWHLDPVSDYSVRGAYQLLTSHMLDPSDVALDLIWHKHIPLKVTILSWRLLRDRLPAKTNLAIRGIITPAAQLCVAGCGDVETAQHLFISCRIFGSLWSSVRSCIGLTSVDPQNLPDHFLQFTCSSGGLKTQNIPYLN</sequence>
<dbReference type="AlphaFoldDB" id="A0A2Z6NBF4"/>